<name>A0A2J7QDC0_9NEOP</name>
<gene>
    <name evidence="1" type="ORF">B7P43_G13054</name>
</gene>
<dbReference type="InParanoid" id="A0A2J7QDC0"/>
<proteinExistence type="predicted"/>
<dbReference type="STRING" id="105785.A0A2J7QDC0"/>
<comment type="caution">
    <text evidence="1">The sequence shown here is derived from an EMBL/GenBank/DDBJ whole genome shotgun (WGS) entry which is preliminary data.</text>
</comment>
<evidence type="ECO:0008006" key="3">
    <source>
        <dbReference type="Google" id="ProtNLM"/>
    </source>
</evidence>
<protein>
    <recommendedName>
        <fullName evidence="3">Endonuclease/exonuclease/phosphatase domain-containing protein</fullName>
    </recommendedName>
</protein>
<accession>A0A2J7QDC0</accession>
<feature type="non-terminal residue" evidence="1">
    <location>
        <position position="218"/>
    </location>
</feature>
<sequence>IGGDLNLPQADWNGDAEKTRGFQALANKLLWDNGYTQVVGGPTRGDALLDIYLLRPENSLTSCNIVPGISDHSGVVLEVEWDGICRQPKMERIVPLYHKTDVLGLQTFLRKKFALWTGNGSCVDEIWGSYKNIIFEGMKRFVPHKSLSKNPDPEYYNRDVKRLKVKVRRVYNKRKLGDHYKEGLKRLSKELLLAKRKAQETFLCSVLQNEGNCWAEFF</sequence>
<dbReference type="SUPFAM" id="SSF56219">
    <property type="entry name" value="DNase I-like"/>
    <property type="match status" value="1"/>
</dbReference>
<dbReference type="Proteomes" id="UP000235965">
    <property type="component" value="Unassembled WGS sequence"/>
</dbReference>
<keyword evidence="2" id="KW-1185">Reference proteome</keyword>
<dbReference type="AlphaFoldDB" id="A0A2J7QDC0"/>
<feature type="non-terminal residue" evidence="1">
    <location>
        <position position="1"/>
    </location>
</feature>
<dbReference type="EMBL" id="NEVH01015825">
    <property type="protein sequence ID" value="PNF26575.1"/>
    <property type="molecule type" value="Genomic_DNA"/>
</dbReference>
<evidence type="ECO:0000313" key="1">
    <source>
        <dbReference type="EMBL" id="PNF26575.1"/>
    </source>
</evidence>
<dbReference type="PANTHER" id="PTHR33395:SF22">
    <property type="entry name" value="REVERSE TRANSCRIPTASE DOMAIN-CONTAINING PROTEIN"/>
    <property type="match status" value="1"/>
</dbReference>
<evidence type="ECO:0000313" key="2">
    <source>
        <dbReference type="Proteomes" id="UP000235965"/>
    </source>
</evidence>
<organism evidence="1 2">
    <name type="scientific">Cryptotermes secundus</name>
    <dbReference type="NCBI Taxonomy" id="105785"/>
    <lineage>
        <taxon>Eukaryota</taxon>
        <taxon>Metazoa</taxon>
        <taxon>Ecdysozoa</taxon>
        <taxon>Arthropoda</taxon>
        <taxon>Hexapoda</taxon>
        <taxon>Insecta</taxon>
        <taxon>Pterygota</taxon>
        <taxon>Neoptera</taxon>
        <taxon>Polyneoptera</taxon>
        <taxon>Dictyoptera</taxon>
        <taxon>Blattodea</taxon>
        <taxon>Blattoidea</taxon>
        <taxon>Termitoidae</taxon>
        <taxon>Kalotermitidae</taxon>
        <taxon>Cryptotermitinae</taxon>
        <taxon>Cryptotermes</taxon>
    </lineage>
</organism>
<dbReference type="GO" id="GO:0007508">
    <property type="term" value="P:larval heart development"/>
    <property type="evidence" value="ECO:0007669"/>
    <property type="project" value="TreeGrafter"/>
</dbReference>
<reference evidence="1 2" key="1">
    <citation type="submission" date="2017-12" db="EMBL/GenBank/DDBJ databases">
        <title>Hemimetabolous genomes reveal molecular basis of termite eusociality.</title>
        <authorList>
            <person name="Harrison M.C."/>
            <person name="Jongepier E."/>
            <person name="Robertson H.M."/>
            <person name="Arning N."/>
            <person name="Bitard-Feildel T."/>
            <person name="Chao H."/>
            <person name="Childers C.P."/>
            <person name="Dinh H."/>
            <person name="Doddapaneni H."/>
            <person name="Dugan S."/>
            <person name="Gowin J."/>
            <person name="Greiner C."/>
            <person name="Han Y."/>
            <person name="Hu H."/>
            <person name="Hughes D.S.T."/>
            <person name="Huylmans A.-K."/>
            <person name="Kemena C."/>
            <person name="Kremer L.P.M."/>
            <person name="Lee S.L."/>
            <person name="Lopez-Ezquerra A."/>
            <person name="Mallet L."/>
            <person name="Monroy-Kuhn J.M."/>
            <person name="Moser A."/>
            <person name="Murali S.C."/>
            <person name="Muzny D.M."/>
            <person name="Otani S."/>
            <person name="Piulachs M.-D."/>
            <person name="Poelchau M."/>
            <person name="Qu J."/>
            <person name="Schaub F."/>
            <person name="Wada-Katsumata A."/>
            <person name="Worley K.C."/>
            <person name="Xie Q."/>
            <person name="Ylla G."/>
            <person name="Poulsen M."/>
            <person name="Gibbs R.A."/>
            <person name="Schal C."/>
            <person name="Richards S."/>
            <person name="Belles X."/>
            <person name="Korb J."/>
            <person name="Bornberg-Bauer E."/>
        </authorList>
    </citation>
    <scope>NUCLEOTIDE SEQUENCE [LARGE SCALE GENOMIC DNA]</scope>
    <source>
        <tissue evidence="1">Whole body</tissue>
    </source>
</reference>
<dbReference type="InterPro" id="IPR036691">
    <property type="entry name" value="Endo/exonu/phosph_ase_sf"/>
</dbReference>
<dbReference type="GO" id="GO:0031012">
    <property type="term" value="C:extracellular matrix"/>
    <property type="evidence" value="ECO:0007669"/>
    <property type="project" value="TreeGrafter"/>
</dbReference>
<dbReference type="PANTHER" id="PTHR33395">
    <property type="entry name" value="TRANSCRIPTASE, PUTATIVE-RELATED-RELATED"/>
    <property type="match status" value="1"/>
</dbReference>
<dbReference type="GO" id="GO:0061343">
    <property type="term" value="P:cell adhesion involved in heart morphogenesis"/>
    <property type="evidence" value="ECO:0007669"/>
    <property type="project" value="TreeGrafter"/>
</dbReference>